<comment type="caution">
    <text evidence="3">The sequence shown here is derived from an EMBL/GenBank/DDBJ whole genome shotgun (WGS) entry which is preliminary data.</text>
</comment>
<keyword evidence="4" id="KW-1185">Reference proteome</keyword>
<feature type="compositionally biased region" description="Basic and acidic residues" evidence="1">
    <location>
        <begin position="185"/>
        <end position="200"/>
    </location>
</feature>
<feature type="region of interest" description="Disordered" evidence="1">
    <location>
        <begin position="185"/>
        <end position="247"/>
    </location>
</feature>
<gene>
    <name evidence="3" type="ORF">P8C59_009299</name>
</gene>
<evidence type="ECO:0000313" key="3">
    <source>
        <dbReference type="EMBL" id="KAK2075149.1"/>
    </source>
</evidence>
<accession>A0AAD9MFH0</accession>
<organism evidence="3 4">
    <name type="scientific">Phyllachora maydis</name>
    <dbReference type="NCBI Taxonomy" id="1825666"/>
    <lineage>
        <taxon>Eukaryota</taxon>
        <taxon>Fungi</taxon>
        <taxon>Dikarya</taxon>
        <taxon>Ascomycota</taxon>
        <taxon>Pezizomycotina</taxon>
        <taxon>Sordariomycetes</taxon>
        <taxon>Sordariomycetidae</taxon>
        <taxon>Phyllachorales</taxon>
        <taxon>Phyllachoraceae</taxon>
        <taxon>Phyllachora</taxon>
    </lineage>
</organism>
<dbReference type="EMBL" id="JAQQPM010000009">
    <property type="protein sequence ID" value="KAK2075149.1"/>
    <property type="molecule type" value="Genomic_DNA"/>
</dbReference>
<dbReference type="InterPro" id="IPR041899">
    <property type="entry name" value="MAGE_WH2"/>
</dbReference>
<sequence length="247" mass="27575">MTTEQKRKAAKSGTQPATSSNSYILCSVLDNRYRTPTIIGPAHVHSPDGEAAYTALYTTIISIIVLSDGELSDPRLRRYLTRLNAGESMPSTNPSGRRNNAAVEKTDVVLARMQRQGYLTKVTEPKAAGDEDTTTWFVGPRGKTEVDNESIALYLRKVYGGSTEELEKQLQASLKVKEVKPEKIEYERANPGRYARRDGQGEEEEEEEEEEESAGEEDGDPGPSTRGAKRRRQRDQTSDEEEDEDDE</sequence>
<feature type="compositionally biased region" description="Acidic residues" evidence="1">
    <location>
        <begin position="201"/>
        <end position="220"/>
    </location>
</feature>
<feature type="compositionally biased region" description="Acidic residues" evidence="1">
    <location>
        <begin position="238"/>
        <end position="247"/>
    </location>
</feature>
<dbReference type="SMART" id="SM01373">
    <property type="entry name" value="MAGE"/>
    <property type="match status" value="1"/>
</dbReference>
<name>A0AAD9MFH0_9PEZI</name>
<evidence type="ECO:0000256" key="1">
    <source>
        <dbReference type="SAM" id="MobiDB-lite"/>
    </source>
</evidence>
<evidence type="ECO:0000259" key="2">
    <source>
        <dbReference type="SMART" id="SM01373"/>
    </source>
</evidence>
<proteinExistence type="predicted"/>
<dbReference type="Proteomes" id="UP001217918">
    <property type="component" value="Unassembled WGS sequence"/>
</dbReference>
<protein>
    <recommendedName>
        <fullName evidence="2">MAGE domain-containing protein</fullName>
    </recommendedName>
</protein>
<dbReference type="InterPro" id="IPR002190">
    <property type="entry name" value="MHD_dom"/>
</dbReference>
<feature type="domain" description="MAGE" evidence="2">
    <location>
        <begin position="1"/>
        <end position="151"/>
    </location>
</feature>
<dbReference type="Gene3D" id="1.10.10.1210">
    <property type="entry name" value="MAGE homology domain, winged helix WH2 motif"/>
    <property type="match status" value="1"/>
</dbReference>
<evidence type="ECO:0000313" key="4">
    <source>
        <dbReference type="Proteomes" id="UP001217918"/>
    </source>
</evidence>
<dbReference type="Pfam" id="PF01454">
    <property type="entry name" value="MAGE"/>
    <property type="match status" value="1"/>
</dbReference>
<dbReference type="AlphaFoldDB" id="A0AAD9MFH0"/>
<reference evidence="3" key="1">
    <citation type="journal article" date="2023" name="Mol. Plant Microbe Interact.">
        <title>Elucidating the Obligate Nature and Biological Capacity of an Invasive Fungal Corn Pathogen.</title>
        <authorList>
            <person name="MacCready J.S."/>
            <person name="Roggenkamp E.M."/>
            <person name="Gdanetz K."/>
            <person name="Chilvers M.I."/>
        </authorList>
    </citation>
    <scope>NUCLEOTIDE SEQUENCE</scope>
    <source>
        <strain evidence="3">PM02</strain>
    </source>
</reference>